<protein>
    <recommendedName>
        <fullName evidence="4 11">Transcription elongation factor 1 homolog</fullName>
    </recommendedName>
</protein>
<evidence type="ECO:0000256" key="2">
    <source>
        <dbReference type="ARBA" id="ARBA00004123"/>
    </source>
</evidence>
<dbReference type="Gene3D" id="2.20.25.190">
    <property type="match status" value="1"/>
</dbReference>
<dbReference type="AlphaFoldDB" id="A0A9Q0JEL2"/>
<dbReference type="GO" id="GO:0000993">
    <property type="term" value="F:RNA polymerase II complex binding"/>
    <property type="evidence" value="ECO:0007669"/>
    <property type="project" value="TreeGrafter"/>
</dbReference>
<evidence type="ECO:0000256" key="10">
    <source>
        <dbReference type="ARBA" id="ARBA00023242"/>
    </source>
</evidence>
<keyword evidence="7 11" id="KW-0862">Zinc</keyword>
<accession>A0A9Q0JEL2</accession>
<dbReference type="EMBL" id="JAKUCV010003182">
    <property type="protein sequence ID" value="KAJ4839836.1"/>
    <property type="molecule type" value="Genomic_DNA"/>
</dbReference>
<gene>
    <name evidence="12" type="ORF">Tsubulata_010063</name>
</gene>
<evidence type="ECO:0000313" key="12">
    <source>
        <dbReference type="EMBL" id="KAJ4839836.1"/>
    </source>
</evidence>
<keyword evidence="13" id="KW-1185">Reference proteome</keyword>
<keyword evidence="5 11" id="KW-0479">Metal-binding</keyword>
<evidence type="ECO:0000256" key="3">
    <source>
        <dbReference type="ARBA" id="ARBA00009730"/>
    </source>
</evidence>
<comment type="subcellular location">
    <subcellularLocation>
        <location evidence="2 11">Nucleus</location>
    </subcellularLocation>
</comment>
<evidence type="ECO:0000256" key="9">
    <source>
        <dbReference type="ARBA" id="ARBA00023163"/>
    </source>
</evidence>
<keyword evidence="9 11" id="KW-0804">Transcription</keyword>
<evidence type="ECO:0000313" key="13">
    <source>
        <dbReference type="Proteomes" id="UP001141552"/>
    </source>
</evidence>
<keyword evidence="10 11" id="KW-0539">Nucleus</keyword>
<keyword evidence="8 11" id="KW-0805">Transcription regulation</keyword>
<evidence type="ECO:0000256" key="5">
    <source>
        <dbReference type="ARBA" id="ARBA00022723"/>
    </source>
</evidence>
<keyword evidence="6 11" id="KW-0863">Zinc-finger</keyword>
<name>A0A9Q0JEL2_9ROSI</name>
<evidence type="ECO:0000256" key="11">
    <source>
        <dbReference type="RuleBase" id="RU364033"/>
    </source>
</evidence>
<dbReference type="GO" id="GO:0006368">
    <property type="term" value="P:transcription elongation by RNA polymerase II"/>
    <property type="evidence" value="ECO:0007669"/>
    <property type="project" value="TreeGrafter"/>
</dbReference>
<dbReference type="GO" id="GO:0008270">
    <property type="term" value="F:zinc ion binding"/>
    <property type="evidence" value="ECO:0007669"/>
    <property type="project" value="UniProtKB-KW"/>
</dbReference>
<comment type="function">
    <text evidence="1 11">Transcription elongation factor implicated in the maintenance of proper chromatin structure in actively transcribed regions.</text>
</comment>
<dbReference type="GO" id="GO:0008023">
    <property type="term" value="C:transcription elongation factor complex"/>
    <property type="evidence" value="ECO:0007669"/>
    <property type="project" value="TreeGrafter"/>
</dbReference>
<dbReference type="FunFam" id="2.20.25.190:FF:000001">
    <property type="entry name" value="Transcription elongation factor 1 homolog"/>
    <property type="match status" value="1"/>
</dbReference>
<evidence type="ECO:0000256" key="4">
    <source>
        <dbReference type="ARBA" id="ARBA00014973"/>
    </source>
</evidence>
<evidence type="ECO:0000256" key="1">
    <source>
        <dbReference type="ARBA" id="ARBA00003357"/>
    </source>
</evidence>
<sequence>MARRKSRINRPVKKAVQKLDTIFTCPFCNHAKSVGCFFDKKEMTGTVECSICMAKCGTKITYLSEPIDVYSEWIDECERVNS</sequence>
<dbReference type="PANTHER" id="PTHR20934:SF7">
    <property type="entry name" value="TRANSCRIPTION ELONGATION FACTOR 1 HOMOLOG"/>
    <property type="match status" value="1"/>
</dbReference>
<dbReference type="Proteomes" id="UP001141552">
    <property type="component" value="Unassembled WGS sequence"/>
</dbReference>
<dbReference type="PANTHER" id="PTHR20934">
    <property type="entry name" value="TRANSCRIPTION ELONGATION FACTOR 1 HOMOLOG"/>
    <property type="match status" value="1"/>
</dbReference>
<dbReference type="InterPro" id="IPR007808">
    <property type="entry name" value="Elf1"/>
</dbReference>
<organism evidence="12 13">
    <name type="scientific">Turnera subulata</name>
    <dbReference type="NCBI Taxonomy" id="218843"/>
    <lineage>
        <taxon>Eukaryota</taxon>
        <taxon>Viridiplantae</taxon>
        <taxon>Streptophyta</taxon>
        <taxon>Embryophyta</taxon>
        <taxon>Tracheophyta</taxon>
        <taxon>Spermatophyta</taxon>
        <taxon>Magnoliopsida</taxon>
        <taxon>eudicotyledons</taxon>
        <taxon>Gunneridae</taxon>
        <taxon>Pentapetalae</taxon>
        <taxon>rosids</taxon>
        <taxon>fabids</taxon>
        <taxon>Malpighiales</taxon>
        <taxon>Passifloraceae</taxon>
        <taxon>Turnera</taxon>
    </lineage>
</organism>
<evidence type="ECO:0000256" key="8">
    <source>
        <dbReference type="ARBA" id="ARBA00023015"/>
    </source>
</evidence>
<comment type="similarity">
    <text evidence="3 11">Belongs to the ELOF1 family.</text>
</comment>
<evidence type="ECO:0000256" key="7">
    <source>
        <dbReference type="ARBA" id="ARBA00022833"/>
    </source>
</evidence>
<proteinExistence type="inferred from homology"/>
<dbReference type="InterPro" id="IPR038567">
    <property type="entry name" value="T_Elf1_sf"/>
</dbReference>
<reference evidence="12" key="1">
    <citation type="submission" date="2022-02" db="EMBL/GenBank/DDBJ databases">
        <authorList>
            <person name="Henning P.M."/>
            <person name="McCubbin A.G."/>
            <person name="Shore J.S."/>
        </authorList>
    </citation>
    <scope>NUCLEOTIDE SEQUENCE</scope>
    <source>
        <strain evidence="12">F60SS</strain>
        <tissue evidence="12">Leaves</tissue>
    </source>
</reference>
<dbReference type="SUPFAM" id="SSF57783">
    <property type="entry name" value="Zinc beta-ribbon"/>
    <property type="match status" value="1"/>
</dbReference>
<evidence type="ECO:0000256" key="6">
    <source>
        <dbReference type="ARBA" id="ARBA00022771"/>
    </source>
</evidence>
<reference evidence="12" key="2">
    <citation type="journal article" date="2023" name="Plants (Basel)">
        <title>Annotation of the Turnera subulata (Passifloraceae) Draft Genome Reveals the S-Locus Evolved after the Divergence of Turneroideae from Passifloroideae in a Stepwise Manner.</title>
        <authorList>
            <person name="Henning P.M."/>
            <person name="Roalson E.H."/>
            <person name="Mir W."/>
            <person name="McCubbin A.G."/>
            <person name="Shore J.S."/>
        </authorList>
    </citation>
    <scope>NUCLEOTIDE SEQUENCE</scope>
    <source>
        <strain evidence="12">F60SS</strain>
    </source>
</reference>
<dbReference type="OrthoDB" id="445983at2759"/>
<comment type="caution">
    <text evidence="12">The sequence shown here is derived from an EMBL/GenBank/DDBJ whole genome shotgun (WGS) entry which is preliminary data.</text>
</comment>
<dbReference type="Pfam" id="PF05129">
    <property type="entry name" value="Zn_ribbon_Elf1"/>
    <property type="match status" value="1"/>
</dbReference>